<protein>
    <submittedName>
        <fullName evidence="2">Uncharacterized protein</fullName>
    </submittedName>
</protein>
<feature type="region of interest" description="Disordered" evidence="1">
    <location>
        <begin position="27"/>
        <end position="71"/>
    </location>
</feature>
<gene>
    <name evidence="2" type="ORF">g.4223</name>
</gene>
<dbReference type="EMBL" id="GEDC01018071">
    <property type="protein sequence ID" value="JAS19227.1"/>
    <property type="molecule type" value="Transcribed_RNA"/>
</dbReference>
<name>A0A1B6D0P3_9HEMI</name>
<sequence length="197" mass="21814">PLYTPEVQAARDQHFRLYEQALLAAAASGQGSDNAYDKQDAEIQHVQTFDEEPSSNNQQQNEPDDSISIENPDYLSLEVGPIKKSSKHPGYHHADIKLQEQEESNLAIVTNAQDGGEAYQRVISIPDPVNGRSESLHAKLYGAIPVDAVHDGQVSPSQRGHLPDHQTLPVLLKTRSKYSFPVKEVHDSQVSPVQRFS</sequence>
<feature type="non-terminal residue" evidence="2">
    <location>
        <position position="1"/>
    </location>
</feature>
<evidence type="ECO:0000256" key="1">
    <source>
        <dbReference type="SAM" id="MobiDB-lite"/>
    </source>
</evidence>
<evidence type="ECO:0000313" key="2">
    <source>
        <dbReference type="EMBL" id="JAS19227.1"/>
    </source>
</evidence>
<dbReference type="AlphaFoldDB" id="A0A1B6D0P3"/>
<proteinExistence type="predicted"/>
<accession>A0A1B6D0P3</accession>
<organism evidence="2">
    <name type="scientific">Clastoptera arizonana</name>
    <name type="common">Arizona spittle bug</name>
    <dbReference type="NCBI Taxonomy" id="38151"/>
    <lineage>
        <taxon>Eukaryota</taxon>
        <taxon>Metazoa</taxon>
        <taxon>Ecdysozoa</taxon>
        <taxon>Arthropoda</taxon>
        <taxon>Hexapoda</taxon>
        <taxon>Insecta</taxon>
        <taxon>Pterygota</taxon>
        <taxon>Neoptera</taxon>
        <taxon>Paraneoptera</taxon>
        <taxon>Hemiptera</taxon>
        <taxon>Auchenorrhyncha</taxon>
        <taxon>Cercopoidea</taxon>
        <taxon>Clastopteridae</taxon>
        <taxon>Clastoptera</taxon>
    </lineage>
</organism>
<reference evidence="2" key="1">
    <citation type="submission" date="2015-12" db="EMBL/GenBank/DDBJ databases">
        <title>De novo transcriptome assembly of four potential Pierce s Disease insect vectors from Arizona vineyards.</title>
        <authorList>
            <person name="Tassone E.E."/>
        </authorList>
    </citation>
    <scope>NUCLEOTIDE SEQUENCE</scope>
</reference>